<keyword evidence="3 5" id="KW-1133">Transmembrane helix</keyword>
<feature type="transmembrane region" description="Helical" evidence="5">
    <location>
        <begin position="65"/>
        <end position="83"/>
    </location>
</feature>
<dbReference type="SUPFAM" id="SSF103481">
    <property type="entry name" value="Multidrug resistance efflux transporter EmrE"/>
    <property type="match status" value="2"/>
</dbReference>
<protein>
    <submittedName>
        <fullName evidence="7">DMT family transporter</fullName>
    </submittedName>
</protein>
<gene>
    <name evidence="7" type="ORF">ACFOUR_14545</name>
</gene>
<reference evidence="7 8" key="1">
    <citation type="journal article" date="2019" name="Int. J. Syst. Evol. Microbiol.">
        <title>The Global Catalogue of Microorganisms (GCM) 10K type strain sequencing project: providing services to taxonomists for standard genome sequencing and annotation.</title>
        <authorList>
            <consortium name="The Broad Institute Genomics Platform"/>
            <consortium name="The Broad Institute Genome Sequencing Center for Infectious Disease"/>
            <person name="Wu L."/>
            <person name="Ma J."/>
        </authorList>
    </citation>
    <scope>NUCLEOTIDE SEQUENCE [LARGE SCALE GENOMIC DNA]</scope>
    <source>
        <strain evidence="7 8">IBRC-M 10256</strain>
    </source>
</reference>
<feature type="domain" description="EamA" evidence="6">
    <location>
        <begin position="151"/>
        <end position="285"/>
    </location>
</feature>
<name>A0ABD5NSK8_9EURY</name>
<sequence>MSRRNALAFLVLALVWGSSFPAARIGLETAPPVLFAALRFDGIALVVLAVAVLGGGRVRPRRTDLASIAAGGVLVIGVHNLLWFLGQQYVTSAVGAVVLATVPILAAGLSRFVLPDERLSVLGGVGLALGFLGAAIVARPTDATLSGSRALGVAILLASALAMALGTVFTQSTRSDLPVTALQGWMMVAGAAVMHAASLGLGESQTVAWTPRVAIAFAFLVLVAGVVGYLLFFYLLDAVGSVELTLVNYVSPVVAALTGWLVLNEGIEPTTVVGFVVVLAGFALVKRQALRSLAARYGVDDAADPVRTPDD</sequence>
<feature type="domain" description="EamA" evidence="6">
    <location>
        <begin position="6"/>
        <end position="138"/>
    </location>
</feature>
<dbReference type="Pfam" id="PF00892">
    <property type="entry name" value="EamA"/>
    <property type="match status" value="2"/>
</dbReference>
<keyword evidence="4 5" id="KW-0472">Membrane</keyword>
<feature type="transmembrane region" description="Helical" evidence="5">
    <location>
        <begin position="213"/>
        <end position="234"/>
    </location>
</feature>
<dbReference type="InterPro" id="IPR000620">
    <property type="entry name" value="EamA_dom"/>
</dbReference>
<dbReference type="RefSeq" id="WP_256533092.1">
    <property type="nucleotide sequence ID" value="NZ_CP101824.1"/>
</dbReference>
<evidence type="ECO:0000256" key="4">
    <source>
        <dbReference type="ARBA" id="ARBA00023136"/>
    </source>
</evidence>
<evidence type="ECO:0000313" key="7">
    <source>
        <dbReference type="EMBL" id="MFC3959579.1"/>
    </source>
</evidence>
<feature type="transmembrane region" description="Helical" evidence="5">
    <location>
        <begin position="150"/>
        <end position="170"/>
    </location>
</feature>
<dbReference type="Proteomes" id="UP001595846">
    <property type="component" value="Unassembled WGS sequence"/>
</dbReference>
<dbReference type="GeneID" id="73902204"/>
<proteinExistence type="predicted"/>
<evidence type="ECO:0000256" key="1">
    <source>
        <dbReference type="ARBA" id="ARBA00004141"/>
    </source>
</evidence>
<feature type="transmembrane region" description="Helical" evidence="5">
    <location>
        <begin position="182"/>
        <end position="201"/>
    </location>
</feature>
<evidence type="ECO:0000313" key="8">
    <source>
        <dbReference type="Proteomes" id="UP001595846"/>
    </source>
</evidence>
<dbReference type="InterPro" id="IPR037185">
    <property type="entry name" value="EmrE-like"/>
</dbReference>
<organism evidence="7 8">
    <name type="scientific">Halovivax cerinus</name>
    <dbReference type="NCBI Taxonomy" id="1487865"/>
    <lineage>
        <taxon>Archaea</taxon>
        <taxon>Methanobacteriati</taxon>
        <taxon>Methanobacteriota</taxon>
        <taxon>Stenosarchaea group</taxon>
        <taxon>Halobacteria</taxon>
        <taxon>Halobacteriales</taxon>
        <taxon>Natrialbaceae</taxon>
        <taxon>Halovivax</taxon>
    </lineage>
</organism>
<keyword evidence="8" id="KW-1185">Reference proteome</keyword>
<keyword evidence="2 5" id="KW-0812">Transmembrane</keyword>
<evidence type="ECO:0000259" key="6">
    <source>
        <dbReference type="Pfam" id="PF00892"/>
    </source>
</evidence>
<comment type="caution">
    <text evidence="7">The sequence shown here is derived from an EMBL/GenBank/DDBJ whole genome shotgun (WGS) entry which is preliminary data.</text>
</comment>
<feature type="transmembrane region" description="Helical" evidence="5">
    <location>
        <begin position="89"/>
        <end position="107"/>
    </location>
</feature>
<comment type="subcellular location">
    <subcellularLocation>
        <location evidence="1">Membrane</location>
        <topology evidence="1">Multi-pass membrane protein</topology>
    </subcellularLocation>
</comment>
<evidence type="ECO:0000256" key="3">
    <source>
        <dbReference type="ARBA" id="ARBA00022989"/>
    </source>
</evidence>
<accession>A0ABD5NSK8</accession>
<feature type="transmembrane region" description="Helical" evidence="5">
    <location>
        <begin position="246"/>
        <end position="263"/>
    </location>
</feature>
<dbReference type="PANTHER" id="PTHR32322">
    <property type="entry name" value="INNER MEMBRANE TRANSPORTER"/>
    <property type="match status" value="1"/>
</dbReference>
<evidence type="ECO:0000256" key="5">
    <source>
        <dbReference type="SAM" id="Phobius"/>
    </source>
</evidence>
<evidence type="ECO:0000256" key="2">
    <source>
        <dbReference type="ARBA" id="ARBA00022692"/>
    </source>
</evidence>
<dbReference type="AlphaFoldDB" id="A0ABD5NSK8"/>
<dbReference type="GO" id="GO:0016020">
    <property type="term" value="C:membrane"/>
    <property type="evidence" value="ECO:0007669"/>
    <property type="project" value="UniProtKB-SubCell"/>
</dbReference>
<dbReference type="InterPro" id="IPR050638">
    <property type="entry name" value="AA-Vitamin_Transporters"/>
</dbReference>
<feature type="transmembrane region" description="Helical" evidence="5">
    <location>
        <begin position="34"/>
        <end position="53"/>
    </location>
</feature>
<feature type="transmembrane region" description="Helical" evidence="5">
    <location>
        <begin position="269"/>
        <end position="285"/>
    </location>
</feature>
<dbReference type="PANTHER" id="PTHR32322:SF2">
    <property type="entry name" value="EAMA DOMAIN-CONTAINING PROTEIN"/>
    <property type="match status" value="1"/>
</dbReference>
<feature type="transmembrane region" description="Helical" evidence="5">
    <location>
        <begin position="119"/>
        <end position="138"/>
    </location>
</feature>
<dbReference type="EMBL" id="JBHSAQ010000013">
    <property type="protein sequence ID" value="MFC3959579.1"/>
    <property type="molecule type" value="Genomic_DNA"/>
</dbReference>